<evidence type="ECO:0000259" key="1">
    <source>
        <dbReference type="Pfam" id="PF04471"/>
    </source>
</evidence>
<name>A0ABY6ZNJ8_9BACL</name>
<proteinExistence type="predicted"/>
<keyword evidence="2" id="KW-0378">Hydrolase</keyword>
<dbReference type="Gene3D" id="3.40.1350.10">
    <property type="match status" value="1"/>
</dbReference>
<dbReference type="InterPro" id="IPR011335">
    <property type="entry name" value="Restrct_endonuc-II-like"/>
</dbReference>
<reference evidence="2" key="1">
    <citation type="submission" date="2022-08" db="EMBL/GenBank/DDBJ databases">
        <title>Alicyclobacillus fastidiosus DSM 17978, complete genome.</title>
        <authorList>
            <person name="Wang Q."/>
            <person name="Cai R."/>
            <person name="Wang Z."/>
        </authorList>
    </citation>
    <scope>NUCLEOTIDE SEQUENCE</scope>
    <source>
        <strain evidence="2">DSM 17978</strain>
    </source>
</reference>
<keyword evidence="2" id="KW-0540">Nuclease</keyword>
<feature type="domain" description="Restriction endonuclease type IV Mrr" evidence="1">
    <location>
        <begin position="28"/>
        <end position="88"/>
    </location>
</feature>
<sequence>MKLPNISSIHSDNSKHLTNHKFLYATLVGLYTEKILVECKFWNTKIKRANIDAMVAQMQDLNASKAVFFTVKGCQSGAQTMARHAGIEVFLVREPKDEEWGGPGPVVDFYLQVISRSFKEIQFPGISAFTTEQNGTPQGLNLNLLMGSKTSGRTSTPTVKPDGPGKTFEEMLDEGTLNAVKEFFSNNSFTINQGEECTRYIHIPTTLNFSPPVHITLGPSHIIVPAAQVSLGVRIDQSRIVVDRRKNFLYALVVEDVVRKGKFYASRRNDASNSLISQATEQTPEPNEPELQKWLNSTRLYGHMV</sequence>
<dbReference type="EMBL" id="CP104067">
    <property type="protein sequence ID" value="WAH44417.1"/>
    <property type="molecule type" value="Genomic_DNA"/>
</dbReference>
<protein>
    <submittedName>
        <fullName evidence="2">Restriction endonuclease</fullName>
    </submittedName>
</protein>
<dbReference type="InterPro" id="IPR011856">
    <property type="entry name" value="tRNA_endonuc-like_dom_sf"/>
</dbReference>
<evidence type="ECO:0000313" key="3">
    <source>
        <dbReference type="Proteomes" id="UP001164761"/>
    </source>
</evidence>
<keyword evidence="3" id="KW-1185">Reference proteome</keyword>
<evidence type="ECO:0000313" key="2">
    <source>
        <dbReference type="EMBL" id="WAH44417.1"/>
    </source>
</evidence>
<dbReference type="InterPro" id="IPR007560">
    <property type="entry name" value="Restrct_endonuc_IV_Mrr"/>
</dbReference>
<dbReference type="RefSeq" id="WP_268008310.1">
    <property type="nucleotide sequence ID" value="NZ_BSUT01000001.1"/>
</dbReference>
<dbReference type="SUPFAM" id="SSF52980">
    <property type="entry name" value="Restriction endonuclease-like"/>
    <property type="match status" value="1"/>
</dbReference>
<accession>A0ABY6ZNJ8</accession>
<gene>
    <name evidence="2" type="ORF">NZD89_14085</name>
</gene>
<dbReference type="Proteomes" id="UP001164761">
    <property type="component" value="Chromosome"/>
</dbReference>
<dbReference type="GO" id="GO:0004519">
    <property type="term" value="F:endonuclease activity"/>
    <property type="evidence" value="ECO:0007669"/>
    <property type="project" value="UniProtKB-KW"/>
</dbReference>
<organism evidence="2 3">
    <name type="scientific">Alicyclobacillus fastidiosus</name>
    <dbReference type="NCBI Taxonomy" id="392011"/>
    <lineage>
        <taxon>Bacteria</taxon>
        <taxon>Bacillati</taxon>
        <taxon>Bacillota</taxon>
        <taxon>Bacilli</taxon>
        <taxon>Bacillales</taxon>
        <taxon>Alicyclobacillaceae</taxon>
        <taxon>Alicyclobacillus</taxon>
    </lineage>
</organism>
<dbReference type="Pfam" id="PF04471">
    <property type="entry name" value="Mrr_cat"/>
    <property type="match status" value="1"/>
</dbReference>
<keyword evidence="2" id="KW-0255">Endonuclease</keyword>